<dbReference type="EMBL" id="FNQK01000003">
    <property type="protein sequence ID" value="SDZ88110.1"/>
    <property type="molecule type" value="Genomic_DNA"/>
</dbReference>
<dbReference type="Proteomes" id="UP000198846">
    <property type="component" value="Unassembled WGS sequence"/>
</dbReference>
<evidence type="ECO:0000313" key="2">
    <source>
        <dbReference type="EMBL" id="SDZ88110.1"/>
    </source>
</evidence>
<dbReference type="STRING" id="283786.SAMN04487990_103169"/>
<gene>
    <name evidence="2" type="ORF">SAMN04487990_103169</name>
</gene>
<dbReference type="AlphaFoldDB" id="A0A1H3WMB9"/>
<keyword evidence="1" id="KW-0812">Transmembrane</keyword>
<name>A0A1H3WMB9_BIZPA</name>
<evidence type="ECO:0008006" key="4">
    <source>
        <dbReference type="Google" id="ProtNLM"/>
    </source>
</evidence>
<keyword evidence="1" id="KW-1133">Transmembrane helix</keyword>
<evidence type="ECO:0000256" key="1">
    <source>
        <dbReference type="SAM" id="Phobius"/>
    </source>
</evidence>
<sequence length="116" mass="14160">MLLIVILFSKYLVPKGYSGLAIYPFVFLKSKALKKDGVLINHEKIHLRQQVEMLVLPFYIIYILEFLFRYIQYRQVYLAYKNISFEREAYANESNLNYLKTRSFWQFLKYIRSYDF</sequence>
<protein>
    <recommendedName>
        <fullName evidence="4">BlaR1 peptidase M56</fullName>
    </recommendedName>
</protein>
<accession>A0A1H3WMB9</accession>
<proteinExistence type="predicted"/>
<reference evidence="2 3" key="1">
    <citation type="submission" date="2016-10" db="EMBL/GenBank/DDBJ databases">
        <authorList>
            <person name="de Groot N.N."/>
        </authorList>
    </citation>
    <scope>NUCLEOTIDE SEQUENCE [LARGE SCALE GENOMIC DNA]</scope>
    <source>
        <strain evidence="2 3">DSM 23842</strain>
    </source>
</reference>
<feature type="transmembrane region" description="Helical" evidence="1">
    <location>
        <begin position="53"/>
        <end position="71"/>
    </location>
</feature>
<keyword evidence="3" id="KW-1185">Reference proteome</keyword>
<organism evidence="2 3">
    <name type="scientific">Bizionia paragorgiae</name>
    <dbReference type="NCBI Taxonomy" id="283786"/>
    <lineage>
        <taxon>Bacteria</taxon>
        <taxon>Pseudomonadati</taxon>
        <taxon>Bacteroidota</taxon>
        <taxon>Flavobacteriia</taxon>
        <taxon>Flavobacteriales</taxon>
        <taxon>Flavobacteriaceae</taxon>
        <taxon>Bizionia</taxon>
    </lineage>
</organism>
<evidence type="ECO:0000313" key="3">
    <source>
        <dbReference type="Proteomes" id="UP000198846"/>
    </source>
</evidence>
<keyword evidence="1" id="KW-0472">Membrane</keyword>